<evidence type="ECO:0000313" key="2">
    <source>
        <dbReference type="Proteomes" id="UP000007721"/>
    </source>
</evidence>
<dbReference type="Proteomes" id="UP000007721">
    <property type="component" value="Chromosome"/>
</dbReference>
<dbReference type="KEGG" id="geo:Geob_1962"/>
<reference evidence="1 2" key="1">
    <citation type="submission" date="2009-01" db="EMBL/GenBank/DDBJ databases">
        <title>Complete sequence of Geobacter sp. FRC-32.</title>
        <authorList>
            <consortium name="US DOE Joint Genome Institute"/>
            <person name="Lucas S."/>
            <person name="Copeland A."/>
            <person name="Lapidus A."/>
            <person name="Glavina del Rio T."/>
            <person name="Dalin E."/>
            <person name="Tice H."/>
            <person name="Bruce D."/>
            <person name="Goodwin L."/>
            <person name="Pitluck S."/>
            <person name="Saunders E."/>
            <person name="Brettin T."/>
            <person name="Detter J.C."/>
            <person name="Han C."/>
            <person name="Larimer F."/>
            <person name="Land M."/>
            <person name="Hauser L."/>
            <person name="Kyrpides N."/>
            <person name="Ovchinnikova G."/>
            <person name="Kostka J."/>
            <person name="Richardson P."/>
        </authorList>
    </citation>
    <scope>NUCLEOTIDE SEQUENCE [LARGE SCALE GENOMIC DNA]</scope>
    <source>
        <strain evidence="2">DSM 22248 / JCM 15807 / FRC-32</strain>
    </source>
</reference>
<dbReference type="RefSeq" id="WP_012647048.1">
    <property type="nucleotide sequence ID" value="NC_011979.1"/>
</dbReference>
<organism evidence="1 2">
    <name type="scientific">Geotalea daltonii (strain DSM 22248 / JCM 15807 / FRC-32)</name>
    <name type="common">Geobacter daltonii</name>
    <dbReference type="NCBI Taxonomy" id="316067"/>
    <lineage>
        <taxon>Bacteria</taxon>
        <taxon>Pseudomonadati</taxon>
        <taxon>Thermodesulfobacteriota</taxon>
        <taxon>Desulfuromonadia</taxon>
        <taxon>Geobacterales</taxon>
        <taxon>Geobacteraceae</taxon>
        <taxon>Geotalea</taxon>
    </lineage>
</organism>
<dbReference type="STRING" id="316067.Geob_1962"/>
<dbReference type="AlphaFoldDB" id="B9M853"/>
<evidence type="ECO:0000313" key="1">
    <source>
        <dbReference type="EMBL" id="ACM20319.1"/>
    </source>
</evidence>
<proteinExistence type="predicted"/>
<dbReference type="HOGENOM" id="CLU_3043847_0_0_7"/>
<gene>
    <name evidence="1" type="ordered locus">Geob_1962</name>
</gene>
<dbReference type="EMBL" id="CP001390">
    <property type="protein sequence ID" value="ACM20319.1"/>
    <property type="molecule type" value="Genomic_DNA"/>
</dbReference>
<protein>
    <submittedName>
        <fullName evidence="1">Uncharacterized protein</fullName>
    </submittedName>
</protein>
<keyword evidence="2" id="KW-1185">Reference proteome</keyword>
<accession>B9M853</accession>
<sequence length="55" mass="6597">MFFIKNNTIHRYPLPRRCPARYEGEQLRDTILHGTEECVYCMHRWPEDESDVGVS</sequence>
<name>B9M853_GEODF</name>